<keyword evidence="7" id="KW-0503">Monooxygenase</keyword>
<dbReference type="InterPro" id="IPR036188">
    <property type="entry name" value="FAD/NAD-bd_sf"/>
</dbReference>
<dbReference type="PANTHER" id="PTHR43098">
    <property type="entry name" value="L-ORNITHINE N(5)-MONOOXYGENASE-RELATED"/>
    <property type="match status" value="1"/>
</dbReference>
<comment type="cofactor">
    <cofactor evidence="1">
        <name>FAD</name>
        <dbReference type="ChEBI" id="CHEBI:57692"/>
    </cofactor>
</comment>
<accession>A0A8H5GDL0</accession>
<dbReference type="AlphaFoldDB" id="A0A8H5GDL0"/>
<dbReference type="InterPro" id="IPR050775">
    <property type="entry name" value="FAD-binding_Monooxygenases"/>
</dbReference>
<keyword evidence="4" id="KW-0274">FAD</keyword>
<dbReference type="Pfam" id="PF00743">
    <property type="entry name" value="FMO-like"/>
    <property type="match status" value="1"/>
</dbReference>
<sequence length="539" mass="60270">MSQVQEFDAVVVGGGFSGVHHLIELRKLGLKVRLLEAGTGLGGAWHWNRYPGARVVLRLSLLSLLLTRKTTRLDWTFSEVYPGWKEIQEYFKYVDQKRDLSKDISYSSRVVSAVWDDAANRWTVKTEKGDAYSATYLSLCIGISARHYVPDFKGLDTFKGEIHHTSNWPSSAVLKGKKIGVIGTGASGVQVIQEAGAVAEHLTVFQRTPNLALPMRQSKLDPKEEERKKNSVRPFEFRRRLQTFTGYVYDLSMKGLAETTEEERRITYEDIWASGGLRLWGSSYGDLFLDDKANDQIYEFWKEKVRERISDPEVAEIVAPTVKPHPFGLKRPSLEQNYYEVFNQSNVKVVDVKKNPIAEVTPEGIKTSDGTLHKLDVLVLATGYDMVSGSTTSIDLRGVDGVPIKEKWTEGVKTYLGIGAAGFPNLFWVFGPQAPLAFSNAPSSIEPTSEWIANLIKYCRENGIQSIVPAPEAQEQWTGTVVAIGQMGLYDKADSWYIGANIPGKKRELLQFAGGLPNYLNALNDSAKNNYFGWIPKKA</sequence>
<keyword evidence="6" id="KW-0560">Oxidoreductase</keyword>
<proteinExistence type="inferred from homology"/>
<dbReference type="GO" id="GO:0050660">
    <property type="term" value="F:flavin adenine dinucleotide binding"/>
    <property type="evidence" value="ECO:0007669"/>
    <property type="project" value="InterPro"/>
</dbReference>
<evidence type="ECO:0000313" key="9">
    <source>
        <dbReference type="Proteomes" id="UP000518752"/>
    </source>
</evidence>
<name>A0A8H5GDL0_9AGAR</name>
<dbReference type="PANTHER" id="PTHR43098:SF3">
    <property type="entry name" value="L-ORNITHINE N(5)-MONOOXYGENASE-RELATED"/>
    <property type="match status" value="1"/>
</dbReference>
<dbReference type="Proteomes" id="UP000518752">
    <property type="component" value="Unassembled WGS sequence"/>
</dbReference>
<comment type="similarity">
    <text evidence="2">Belongs to the FAD-binding monooxygenase family.</text>
</comment>
<keyword evidence="9" id="KW-1185">Reference proteome</keyword>
<dbReference type="GO" id="GO:0004499">
    <property type="term" value="F:N,N-dimethylaniline monooxygenase activity"/>
    <property type="evidence" value="ECO:0007669"/>
    <property type="project" value="InterPro"/>
</dbReference>
<gene>
    <name evidence="8" type="ORF">D9757_011013</name>
</gene>
<dbReference type="InterPro" id="IPR020946">
    <property type="entry name" value="Flavin_mOase-like"/>
</dbReference>
<dbReference type="SUPFAM" id="SSF51905">
    <property type="entry name" value="FAD/NAD(P)-binding domain"/>
    <property type="match status" value="3"/>
</dbReference>
<evidence type="ECO:0000256" key="6">
    <source>
        <dbReference type="ARBA" id="ARBA00023002"/>
    </source>
</evidence>
<organism evidence="8 9">
    <name type="scientific">Collybiopsis confluens</name>
    <dbReference type="NCBI Taxonomy" id="2823264"/>
    <lineage>
        <taxon>Eukaryota</taxon>
        <taxon>Fungi</taxon>
        <taxon>Dikarya</taxon>
        <taxon>Basidiomycota</taxon>
        <taxon>Agaricomycotina</taxon>
        <taxon>Agaricomycetes</taxon>
        <taxon>Agaricomycetidae</taxon>
        <taxon>Agaricales</taxon>
        <taxon>Marasmiineae</taxon>
        <taxon>Omphalotaceae</taxon>
        <taxon>Collybiopsis</taxon>
    </lineage>
</organism>
<protein>
    <submittedName>
        <fullName evidence="8">Uncharacterized protein</fullName>
    </submittedName>
</protein>
<keyword evidence="5" id="KW-0521">NADP</keyword>
<comment type="caution">
    <text evidence="8">The sequence shown here is derived from an EMBL/GenBank/DDBJ whole genome shotgun (WGS) entry which is preliminary data.</text>
</comment>
<evidence type="ECO:0000256" key="7">
    <source>
        <dbReference type="ARBA" id="ARBA00023033"/>
    </source>
</evidence>
<reference evidence="8 9" key="1">
    <citation type="journal article" date="2020" name="ISME J.">
        <title>Uncovering the hidden diversity of litter-decomposition mechanisms in mushroom-forming fungi.</title>
        <authorList>
            <person name="Floudas D."/>
            <person name="Bentzer J."/>
            <person name="Ahren D."/>
            <person name="Johansson T."/>
            <person name="Persson P."/>
            <person name="Tunlid A."/>
        </authorList>
    </citation>
    <scope>NUCLEOTIDE SEQUENCE [LARGE SCALE GENOMIC DNA]</scope>
    <source>
        <strain evidence="8 9">CBS 406.79</strain>
    </source>
</reference>
<keyword evidence="3" id="KW-0285">Flavoprotein</keyword>
<evidence type="ECO:0000256" key="5">
    <source>
        <dbReference type="ARBA" id="ARBA00022857"/>
    </source>
</evidence>
<dbReference type="OrthoDB" id="66881at2759"/>
<dbReference type="Gene3D" id="3.50.50.60">
    <property type="entry name" value="FAD/NAD(P)-binding domain"/>
    <property type="match status" value="2"/>
</dbReference>
<evidence type="ECO:0000256" key="2">
    <source>
        <dbReference type="ARBA" id="ARBA00010139"/>
    </source>
</evidence>
<evidence type="ECO:0000256" key="3">
    <source>
        <dbReference type="ARBA" id="ARBA00022630"/>
    </source>
</evidence>
<evidence type="ECO:0000256" key="4">
    <source>
        <dbReference type="ARBA" id="ARBA00022827"/>
    </source>
</evidence>
<dbReference type="EMBL" id="JAACJN010000198">
    <property type="protein sequence ID" value="KAF5362785.1"/>
    <property type="molecule type" value="Genomic_DNA"/>
</dbReference>
<dbReference type="GO" id="GO:0050661">
    <property type="term" value="F:NADP binding"/>
    <property type="evidence" value="ECO:0007669"/>
    <property type="project" value="InterPro"/>
</dbReference>
<evidence type="ECO:0000256" key="1">
    <source>
        <dbReference type="ARBA" id="ARBA00001974"/>
    </source>
</evidence>
<evidence type="ECO:0000313" key="8">
    <source>
        <dbReference type="EMBL" id="KAF5362785.1"/>
    </source>
</evidence>